<evidence type="ECO:0000313" key="2">
    <source>
        <dbReference type="Proteomes" id="UP001403385"/>
    </source>
</evidence>
<sequence>MKGLRKRIIQVILFCFTIGLCNTLLIAQELNFQWAKSMGGSSYDYGKSIALDSDGNVYTTGYFYGTVDFDPGTGIHNLNAMGYSDIFIQKLDREGNFVWAKSMGGGYS</sequence>
<dbReference type="AlphaFoldDB" id="A0AAW9SD51"/>
<dbReference type="EMBL" id="JBDKWZ010000006">
    <property type="protein sequence ID" value="MEN7548786.1"/>
    <property type="molecule type" value="Genomic_DNA"/>
</dbReference>
<protein>
    <submittedName>
        <fullName evidence="1">SBBP repeat-containing protein</fullName>
    </submittedName>
</protein>
<keyword evidence="2" id="KW-1185">Reference proteome</keyword>
<dbReference type="RefSeq" id="WP_346821563.1">
    <property type="nucleotide sequence ID" value="NZ_JBDKWZ010000006.1"/>
</dbReference>
<proteinExistence type="predicted"/>
<comment type="caution">
    <text evidence="1">The sequence shown here is derived from an EMBL/GenBank/DDBJ whole genome shotgun (WGS) entry which is preliminary data.</text>
</comment>
<evidence type="ECO:0000313" key="1">
    <source>
        <dbReference type="EMBL" id="MEN7548786.1"/>
    </source>
</evidence>
<accession>A0AAW9SD51</accession>
<gene>
    <name evidence="1" type="ORF">AAG747_12770</name>
</gene>
<organism evidence="1 2">
    <name type="scientific">Rapidithrix thailandica</name>
    <dbReference type="NCBI Taxonomy" id="413964"/>
    <lineage>
        <taxon>Bacteria</taxon>
        <taxon>Pseudomonadati</taxon>
        <taxon>Bacteroidota</taxon>
        <taxon>Cytophagia</taxon>
        <taxon>Cytophagales</taxon>
        <taxon>Flammeovirgaceae</taxon>
        <taxon>Rapidithrix</taxon>
    </lineage>
</organism>
<dbReference type="InterPro" id="IPR010620">
    <property type="entry name" value="SBBP_repeat"/>
</dbReference>
<reference evidence="1 2" key="1">
    <citation type="submission" date="2024-04" db="EMBL/GenBank/DDBJ databases">
        <title>Novel genus in family Flammeovirgaceae.</title>
        <authorList>
            <person name="Nguyen T.H."/>
            <person name="Vuong T.Q."/>
            <person name="Le H."/>
            <person name="Kim S.-G."/>
        </authorList>
    </citation>
    <scope>NUCLEOTIDE SEQUENCE [LARGE SCALE GENOMIC DNA]</scope>
    <source>
        <strain evidence="1 2">JCM 23209</strain>
    </source>
</reference>
<dbReference type="Proteomes" id="UP001403385">
    <property type="component" value="Unassembled WGS sequence"/>
</dbReference>
<name>A0AAW9SD51_9BACT</name>
<dbReference type="Pfam" id="PF06739">
    <property type="entry name" value="SBBP"/>
    <property type="match status" value="1"/>
</dbReference>